<evidence type="ECO:0000313" key="2">
    <source>
        <dbReference type="Proteomes" id="UP000694843"/>
    </source>
</evidence>
<dbReference type="Proteomes" id="UP000694843">
    <property type="component" value="Unplaced"/>
</dbReference>
<protein>
    <submittedName>
        <fullName evidence="3">Uncharacterized protein LOC108681292</fullName>
    </submittedName>
</protein>
<sequence length="107" mass="11761">INSSAMKGLLGLIVLAFTSSVASARSLGQTPDLLDVQNSSTKAVFRRLINTVVSRDSEELSARLRQLLNERLEPQQLKESVVNILANVIEKLRVSKSELEKEAEAAR</sequence>
<reference evidence="3" key="1">
    <citation type="submission" date="2025-08" db="UniProtKB">
        <authorList>
            <consortium name="RefSeq"/>
        </authorList>
    </citation>
    <scope>IDENTIFICATION</scope>
</reference>
<keyword evidence="1" id="KW-0732">Signal</keyword>
<feature type="chain" id="PRO_5036744041" evidence="1">
    <location>
        <begin position="25"/>
        <end position="107"/>
    </location>
</feature>
<organism evidence="2 3">
    <name type="scientific">Hyalella azteca</name>
    <name type="common">Amphipod</name>
    <dbReference type="NCBI Taxonomy" id="294128"/>
    <lineage>
        <taxon>Eukaryota</taxon>
        <taxon>Metazoa</taxon>
        <taxon>Ecdysozoa</taxon>
        <taxon>Arthropoda</taxon>
        <taxon>Crustacea</taxon>
        <taxon>Multicrustacea</taxon>
        <taxon>Malacostraca</taxon>
        <taxon>Eumalacostraca</taxon>
        <taxon>Peracarida</taxon>
        <taxon>Amphipoda</taxon>
        <taxon>Senticaudata</taxon>
        <taxon>Talitrida</taxon>
        <taxon>Talitroidea</taxon>
        <taxon>Hyalellidae</taxon>
        <taxon>Hyalella</taxon>
    </lineage>
</organism>
<feature type="non-terminal residue" evidence="3">
    <location>
        <position position="107"/>
    </location>
</feature>
<feature type="non-terminal residue" evidence="3">
    <location>
        <position position="1"/>
    </location>
</feature>
<dbReference type="GeneID" id="108681292"/>
<dbReference type="KEGG" id="hazt:108681292"/>
<dbReference type="AlphaFoldDB" id="A0A8B7PK97"/>
<accession>A0A8B7PK97</accession>
<keyword evidence="2" id="KW-1185">Reference proteome</keyword>
<dbReference type="RefSeq" id="XP_018025801.2">
    <property type="nucleotide sequence ID" value="XM_018170312.2"/>
</dbReference>
<gene>
    <name evidence="3" type="primary">LOC108681292</name>
</gene>
<name>A0A8B7PK97_HYAAZ</name>
<evidence type="ECO:0000313" key="3">
    <source>
        <dbReference type="RefSeq" id="XP_018025801.2"/>
    </source>
</evidence>
<feature type="signal peptide" evidence="1">
    <location>
        <begin position="1"/>
        <end position="24"/>
    </location>
</feature>
<evidence type="ECO:0000256" key="1">
    <source>
        <dbReference type="SAM" id="SignalP"/>
    </source>
</evidence>
<proteinExistence type="predicted"/>